<accession>A0A1Z5JNQ5</accession>
<dbReference type="Proteomes" id="UP000198406">
    <property type="component" value="Unassembled WGS sequence"/>
</dbReference>
<organism evidence="2 3">
    <name type="scientific">Fistulifera solaris</name>
    <name type="common">Oleaginous diatom</name>
    <dbReference type="NCBI Taxonomy" id="1519565"/>
    <lineage>
        <taxon>Eukaryota</taxon>
        <taxon>Sar</taxon>
        <taxon>Stramenopiles</taxon>
        <taxon>Ochrophyta</taxon>
        <taxon>Bacillariophyta</taxon>
        <taxon>Bacillariophyceae</taxon>
        <taxon>Bacillariophycidae</taxon>
        <taxon>Naviculales</taxon>
        <taxon>Naviculaceae</taxon>
        <taxon>Fistulifera</taxon>
    </lineage>
</organism>
<evidence type="ECO:0000313" key="3">
    <source>
        <dbReference type="Proteomes" id="UP000198406"/>
    </source>
</evidence>
<name>A0A1Z5JNQ5_FISSO</name>
<feature type="region of interest" description="Disordered" evidence="1">
    <location>
        <begin position="119"/>
        <end position="180"/>
    </location>
</feature>
<reference evidence="2 3" key="1">
    <citation type="journal article" date="2015" name="Plant Cell">
        <title>Oil accumulation by the oleaginous diatom Fistulifera solaris as revealed by the genome and transcriptome.</title>
        <authorList>
            <person name="Tanaka T."/>
            <person name="Maeda Y."/>
            <person name="Veluchamy A."/>
            <person name="Tanaka M."/>
            <person name="Abida H."/>
            <person name="Marechal E."/>
            <person name="Bowler C."/>
            <person name="Muto M."/>
            <person name="Sunaga Y."/>
            <person name="Tanaka M."/>
            <person name="Yoshino T."/>
            <person name="Taniguchi T."/>
            <person name="Fukuda Y."/>
            <person name="Nemoto M."/>
            <person name="Matsumoto M."/>
            <person name="Wong P.S."/>
            <person name="Aburatani S."/>
            <person name="Fujibuchi W."/>
        </authorList>
    </citation>
    <scope>NUCLEOTIDE SEQUENCE [LARGE SCALE GENOMIC DNA]</scope>
    <source>
        <strain evidence="2 3">JPCC DA0580</strain>
    </source>
</reference>
<protein>
    <submittedName>
        <fullName evidence="2">Uncharacterized protein</fullName>
    </submittedName>
</protein>
<dbReference type="InParanoid" id="A0A1Z5JNQ5"/>
<comment type="caution">
    <text evidence="2">The sequence shown here is derived from an EMBL/GenBank/DDBJ whole genome shotgun (WGS) entry which is preliminary data.</text>
</comment>
<proteinExistence type="predicted"/>
<evidence type="ECO:0000313" key="2">
    <source>
        <dbReference type="EMBL" id="GAX15650.1"/>
    </source>
</evidence>
<dbReference type="EMBL" id="BDSP01000095">
    <property type="protein sequence ID" value="GAX15650.1"/>
    <property type="molecule type" value="Genomic_DNA"/>
</dbReference>
<gene>
    <name evidence="2" type="ORF">FisN_3Hu122</name>
</gene>
<dbReference type="AlphaFoldDB" id="A0A1Z5JNQ5"/>
<feature type="compositionally biased region" description="Polar residues" evidence="1">
    <location>
        <begin position="166"/>
        <end position="180"/>
    </location>
</feature>
<feature type="region of interest" description="Disordered" evidence="1">
    <location>
        <begin position="92"/>
        <end position="111"/>
    </location>
</feature>
<sequence>MRLMQASNRPSSTANCDSSKKILCLHGSCSTLDSTEQEQEQQQAVRVQKLRSLRVQAGQIADAIKACSLDDKQEGRDKNESKTVRARLVIKKKSEGRSQPLTPSKGSRRMVVRRKSFFGMTGGVDSSPALPDDEPNQPLKQRAATPSRSRRNGESGYEKPPVTPVKKSSSRISLQSKACNQTPSKKISLLHNSGRSLQLEINLPGVSQPRRVVSRVAPDFMQCSQRDLSVQDIIDEYNKISGEELDIR</sequence>
<evidence type="ECO:0000256" key="1">
    <source>
        <dbReference type="SAM" id="MobiDB-lite"/>
    </source>
</evidence>
<keyword evidence="3" id="KW-1185">Reference proteome</keyword>